<protein>
    <submittedName>
        <fullName evidence="3">Uncharacterized protein</fullName>
    </submittedName>
</protein>
<feature type="transmembrane region" description="Helical" evidence="2">
    <location>
        <begin position="155"/>
        <end position="179"/>
    </location>
</feature>
<gene>
    <name evidence="3" type="ORF">P3T76_010650</name>
</gene>
<evidence type="ECO:0000256" key="2">
    <source>
        <dbReference type="SAM" id="Phobius"/>
    </source>
</evidence>
<keyword evidence="4" id="KW-1185">Reference proteome</keyword>
<dbReference type="Gene3D" id="3.80.10.10">
    <property type="entry name" value="Ribonuclease Inhibitor"/>
    <property type="match status" value="1"/>
</dbReference>
<feature type="compositionally biased region" description="Polar residues" evidence="1">
    <location>
        <begin position="298"/>
        <end position="314"/>
    </location>
</feature>
<accession>A0AAD9GBQ9</accession>
<name>A0AAD9GBQ9_9STRA</name>
<dbReference type="AlphaFoldDB" id="A0AAD9GBQ9"/>
<evidence type="ECO:0000313" key="3">
    <source>
        <dbReference type="EMBL" id="KAK1935425.1"/>
    </source>
</evidence>
<sequence>MFLLIFAATYYYLTDPIMGYYVHLWAPEKGNEHYELYAMVFAAMYFLHLSRVLTLIYCSIRECQLAFTRTRKHKKTASPRRHSQRINRGIVAESRHHIKTLLRPARRLWMGLFSNNGLFGVESEHFLTVFVLRELLELSTQTYQAYQFSRFLPRVWLNTLLVSLLLANCWSTLAVQLFLGSKPALERVVALSADAAICIAISVIVPCLLVAPYADAMDTANSSFKDPDQLYDPVFVTRLVLEFQLTFASSLTDFAAKIFPHFALYMSLVTIGSLLTRSSTSSASVAVSKVPRRWVDDSSITSQSLRSSPQNSARSEGKLPKPDTKPSTLTKVASWRLQRSKHGANAHKAVKAILGLWGALIVVLHLHAAIESHLTSVQDCRAFTRPWFTSSSSCVSLVINCHSRGIESPDDTLFASIDEKALATLTFAHCPSLHVPPAIQRFSNLMVFHIYNSTVVEWGTNANSITATAHPRMFFTAISRTKFPLGFPAGLLEPLPTSLLSVMFCVTDLKSIPVDLPSRWHPMAVVAFEYGEMTEIPASLLSLQVYTLSLKGNRIETIPQLSDMPPALTIPELSLTGNPLKELPQTLGSSTSFIIRLDLQETNLTALPAWAGTQVLKRSYMHGTPYCAQVAAEFQPSNVHCGPRSVVDLNLDFPLAYIDELYAIDR</sequence>
<dbReference type="Proteomes" id="UP001259832">
    <property type="component" value="Unassembled WGS sequence"/>
</dbReference>
<dbReference type="SUPFAM" id="SSF52047">
    <property type="entry name" value="RNI-like"/>
    <property type="match status" value="1"/>
</dbReference>
<comment type="caution">
    <text evidence="3">The sequence shown here is derived from an EMBL/GenBank/DDBJ whole genome shotgun (WGS) entry which is preliminary data.</text>
</comment>
<organism evidence="3 4">
    <name type="scientific">Phytophthora citrophthora</name>
    <dbReference type="NCBI Taxonomy" id="4793"/>
    <lineage>
        <taxon>Eukaryota</taxon>
        <taxon>Sar</taxon>
        <taxon>Stramenopiles</taxon>
        <taxon>Oomycota</taxon>
        <taxon>Peronosporomycetes</taxon>
        <taxon>Peronosporales</taxon>
        <taxon>Peronosporaceae</taxon>
        <taxon>Phytophthora</taxon>
    </lineage>
</organism>
<keyword evidence="2" id="KW-0472">Membrane</keyword>
<feature type="transmembrane region" description="Helical" evidence="2">
    <location>
        <begin position="36"/>
        <end position="60"/>
    </location>
</feature>
<dbReference type="EMBL" id="JASMQC010000023">
    <property type="protein sequence ID" value="KAK1935425.1"/>
    <property type="molecule type" value="Genomic_DNA"/>
</dbReference>
<keyword evidence="2" id="KW-0812">Transmembrane</keyword>
<keyword evidence="2" id="KW-1133">Transmembrane helix</keyword>
<proteinExistence type="predicted"/>
<evidence type="ECO:0000256" key="1">
    <source>
        <dbReference type="SAM" id="MobiDB-lite"/>
    </source>
</evidence>
<dbReference type="InterPro" id="IPR032675">
    <property type="entry name" value="LRR_dom_sf"/>
</dbReference>
<feature type="region of interest" description="Disordered" evidence="1">
    <location>
        <begin position="298"/>
        <end position="327"/>
    </location>
</feature>
<reference evidence="3" key="1">
    <citation type="submission" date="2023-08" db="EMBL/GenBank/DDBJ databases">
        <title>Reference Genome Resource for the Citrus Pathogen Phytophthora citrophthora.</title>
        <authorList>
            <person name="Moller H."/>
            <person name="Coetzee B."/>
            <person name="Rose L.J."/>
            <person name="Van Niekerk J.M."/>
        </authorList>
    </citation>
    <scope>NUCLEOTIDE SEQUENCE</scope>
    <source>
        <strain evidence="3">STE-U-9442</strain>
    </source>
</reference>
<feature type="transmembrane region" description="Helical" evidence="2">
    <location>
        <begin position="191"/>
        <end position="214"/>
    </location>
</feature>
<feature type="transmembrane region" description="Helical" evidence="2">
    <location>
        <begin position="349"/>
        <end position="370"/>
    </location>
</feature>
<feature type="compositionally biased region" description="Basic and acidic residues" evidence="1">
    <location>
        <begin position="315"/>
        <end position="324"/>
    </location>
</feature>
<evidence type="ECO:0000313" key="4">
    <source>
        <dbReference type="Proteomes" id="UP001259832"/>
    </source>
</evidence>